<name>A0A081NVL6_9BACL</name>
<gene>
    <name evidence="4" type="ORF">ET33_23465</name>
</gene>
<dbReference type="RefSeq" id="WP_036691317.1">
    <property type="nucleotide sequence ID" value="NZ_JNVM01000038.1"/>
</dbReference>
<feature type="domain" description="N-acetyltransferase" evidence="3">
    <location>
        <begin position="4"/>
        <end position="153"/>
    </location>
</feature>
<keyword evidence="2" id="KW-0012">Acyltransferase</keyword>
<comment type="caution">
    <text evidence="4">The sequence shown here is derived from an EMBL/GenBank/DDBJ whole genome shotgun (WGS) entry which is preliminary data.</text>
</comment>
<dbReference type="Proteomes" id="UP000028123">
    <property type="component" value="Unassembled WGS sequence"/>
</dbReference>
<dbReference type="Gene3D" id="3.40.630.30">
    <property type="match status" value="1"/>
</dbReference>
<dbReference type="OrthoDB" id="67353at2"/>
<accession>A0A081NVL6</accession>
<organism evidence="4 5">
    <name type="scientific">Paenibacillus tyrfis</name>
    <dbReference type="NCBI Taxonomy" id="1501230"/>
    <lineage>
        <taxon>Bacteria</taxon>
        <taxon>Bacillati</taxon>
        <taxon>Bacillota</taxon>
        <taxon>Bacilli</taxon>
        <taxon>Bacillales</taxon>
        <taxon>Paenibacillaceae</taxon>
        <taxon>Paenibacillus</taxon>
    </lineage>
</organism>
<reference evidence="4 5" key="1">
    <citation type="submission" date="2014-06" db="EMBL/GenBank/DDBJ databases">
        <title>Draft genome sequence of Paenibacillus sp. MSt1.</title>
        <authorList>
            <person name="Aw Y.K."/>
            <person name="Ong K.S."/>
            <person name="Gan H.M."/>
            <person name="Lee S.M."/>
        </authorList>
    </citation>
    <scope>NUCLEOTIDE SEQUENCE [LARGE SCALE GENOMIC DNA]</scope>
    <source>
        <strain evidence="4 5">MSt1</strain>
    </source>
</reference>
<dbReference type="InterPro" id="IPR000182">
    <property type="entry name" value="GNAT_dom"/>
</dbReference>
<dbReference type="SUPFAM" id="SSF55729">
    <property type="entry name" value="Acyl-CoA N-acyltransferases (Nat)"/>
    <property type="match status" value="1"/>
</dbReference>
<keyword evidence="1 4" id="KW-0808">Transferase</keyword>
<dbReference type="EMBL" id="JNVM01000038">
    <property type="protein sequence ID" value="KEQ22489.1"/>
    <property type="molecule type" value="Genomic_DNA"/>
</dbReference>
<evidence type="ECO:0000313" key="4">
    <source>
        <dbReference type="EMBL" id="KEQ22489.1"/>
    </source>
</evidence>
<dbReference type="InterPro" id="IPR050832">
    <property type="entry name" value="Bact_Acetyltransf"/>
</dbReference>
<sequence>METLTIQVVEPSNEHLIALIAKLDDYLYSLYPADEVFGVDLEGAKVNEMVFVLAYWDGVAAGCGAYRPLDAQAAELKRIFVDPSFRNKGIASSILSYLEQEAAQTGFTSLLLETGPMQPESIALYKKFGFIDIEPFGEYVDCPSSICMEKRLL</sequence>
<dbReference type="PROSITE" id="PS51186">
    <property type="entry name" value="GNAT"/>
    <property type="match status" value="1"/>
</dbReference>
<proteinExistence type="predicted"/>
<dbReference type="PANTHER" id="PTHR43877:SF2">
    <property type="entry name" value="AMINOALKYLPHOSPHONATE N-ACETYLTRANSFERASE-RELATED"/>
    <property type="match status" value="1"/>
</dbReference>
<dbReference type="PANTHER" id="PTHR43877">
    <property type="entry name" value="AMINOALKYLPHOSPHONATE N-ACETYLTRANSFERASE-RELATED-RELATED"/>
    <property type="match status" value="1"/>
</dbReference>
<dbReference type="eggNOG" id="COG0456">
    <property type="taxonomic scope" value="Bacteria"/>
</dbReference>
<protein>
    <submittedName>
        <fullName evidence="4">GCN5 family acetyltransferase</fullName>
    </submittedName>
</protein>
<evidence type="ECO:0000259" key="3">
    <source>
        <dbReference type="PROSITE" id="PS51186"/>
    </source>
</evidence>
<dbReference type="InterPro" id="IPR016181">
    <property type="entry name" value="Acyl_CoA_acyltransferase"/>
</dbReference>
<evidence type="ECO:0000313" key="5">
    <source>
        <dbReference type="Proteomes" id="UP000028123"/>
    </source>
</evidence>
<dbReference type="Pfam" id="PF00583">
    <property type="entry name" value="Acetyltransf_1"/>
    <property type="match status" value="1"/>
</dbReference>
<evidence type="ECO:0000256" key="1">
    <source>
        <dbReference type="ARBA" id="ARBA00022679"/>
    </source>
</evidence>
<dbReference type="GO" id="GO:0016747">
    <property type="term" value="F:acyltransferase activity, transferring groups other than amino-acyl groups"/>
    <property type="evidence" value="ECO:0007669"/>
    <property type="project" value="InterPro"/>
</dbReference>
<dbReference type="AlphaFoldDB" id="A0A081NVL6"/>
<keyword evidence="5" id="KW-1185">Reference proteome</keyword>
<evidence type="ECO:0000256" key="2">
    <source>
        <dbReference type="ARBA" id="ARBA00023315"/>
    </source>
</evidence>
<dbReference type="CDD" id="cd04301">
    <property type="entry name" value="NAT_SF"/>
    <property type="match status" value="1"/>
</dbReference>